<evidence type="ECO:0000313" key="3">
    <source>
        <dbReference type="Proteomes" id="UP000285478"/>
    </source>
</evidence>
<feature type="signal peptide" evidence="1">
    <location>
        <begin position="1"/>
        <end position="20"/>
    </location>
</feature>
<evidence type="ECO:0008006" key="4">
    <source>
        <dbReference type="Google" id="ProtNLM"/>
    </source>
</evidence>
<dbReference type="InterPro" id="IPR010239">
    <property type="entry name" value="CHP02001"/>
</dbReference>
<proteinExistence type="predicted"/>
<dbReference type="RefSeq" id="WP_128384406.1">
    <property type="nucleotide sequence ID" value="NZ_CP035033.1"/>
</dbReference>
<dbReference type="KEGG" id="htr:EPV75_02935"/>
<evidence type="ECO:0000313" key="2">
    <source>
        <dbReference type="EMBL" id="QAB14698.1"/>
    </source>
</evidence>
<organism evidence="2 3">
    <name type="scientific">Hydrogenovibrio thermophilus</name>
    <dbReference type="NCBI Taxonomy" id="265883"/>
    <lineage>
        <taxon>Bacteria</taxon>
        <taxon>Pseudomonadati</taxon>
        <taxon>Pseudomonadota</taxon>
        <taxon>Gammaproteobacteria</taxon>
        <taxon>Thiotrichales</taxon>
        <taxon>Piscirickettsiaceae</taxon>
        <taxon>Hydrogenovibrio</taxon>
    </lineage>
</organism>
<protein>
    <recommendedName>
        <fullName evidence="4">Histidine kinase</fullName>
    </recommendedName>
</protein>
<keyword evidence="3" id="KW-1185">Reference proteome</keyword>
<keyword evidence="1" id="KW-0732">Signal</keyword>
<dbReference type="NCBIfam" id="TIGR02001">
    <property type="entry name" value="gcw_chp"/>
    <property type="match status" value="1"/>
</dbReference>
<sequence length="244" mass="25773">MKKTFSVKSLLVSMAIASSAALSVAPATTQAGVSGNLGAVTTYVYRGIKQTDAAGQGGIDYESDSGLYAGTWLSNVGTGHDGNEDGIEYDLYGGWGGSFGGVDLGIGYIGYFYTNGFDSMYNELNLSVGFGGVTLAFNPGIYDAENSDGDSTTNYYNVNVSGDVGPISLELGYNDWDTSYDKGDGVSKNTYLNVTYSRELFKGVDGSITYTGSYANLQSADYPSGEYEVQSYLIVGISTSFDIK</sequence>
<name>A0A451G5B7_9GAMM</name>
<dbReference type="AlphaFoldDB" id="A0A451G5B7"/>
<reference evidence="2 3" key="1">
    <citation type="journal article" date="2018" name="Environ. Microbiol.">
        <title>Genomes of ubiquitous marine and hypersaline Hydrogenovibrio, Thiomicrorhabdus and Thiomicrospira spp. encode a diversity of mechanisms to sustain chemolithoautotrophy in heterogeneous environments.</title>
        <authorList>
            <person name="Scott K.M."/>
            <person name="Williams J."/>
            <person name="Porter C.M.B."/>
            <person name="Russel S."/>
            <person name="Harmer T.L."/>
            <person name="Paul J.H."/>
            <person name="Antonen K.M."/>
            <person name="Bridges M.K."/>
            <person name="Camper G.J."/>
            <person name="Campla C.K."/>
            <person name="Casella L.G."/>
            <person name="Chase E."/>
            <person name="Conrad J.W."/>
            <person name="Cruz M.C."/>
            <person name="Dunlap D.S."/>
            <person name="Duran L."/>
            <person name="Fahsbender E.M."/>
            <person name="Goldsmith D.B."/>
            <person name="Keeley R.F."/>
            <person name="Kondoff M.R."/>
            <person name="Kussy B.I."/>
            <person name="Lane M.K."/>
            <person name="Lawler S."/>
            <person name="Leigh B.A."/>
            <person name="Lewis C."/>
            <person name="Lostal L.M."/>
            <person name="Marking D."/>
            <person name="Mancera P.A."/>
            <person name="McClenthan E.C."/>
            <person name="McIntyre E.A."/>
            <person name="Mine J.A."/>
            <person name="Modi S."/>
            <person name="Moore B.D."/>
            <person name="Morgan W.A."/>
            <person name="Nelson K.M."/>
            <person name="Nguyen K.N."/>
            <person name="Ogburn N."/>
            <person name="Parrino D.G."/>
            <person name="Pedapudi A.D."/>
            <person name="Pelham R.P."/>
            <person name="Preece A.M."/>
            <person name="Rampersad E.A."/>
            <person name="Richardson J.C."/>
            <person name="Rodgers C.M."/>
            <person name="Schaffer B.L."/>
            <person name="Sheridan N.E."/>
            <person name="Solone M.R."/>
            <person name="Staley Z.R."/>
            <person name="Tabuchi M."/>
            <person name="Waide R.J."/>
            <person name="Wanjugi P.W."/>
            <person name="Young S."/>
            <person name="Clum A."/>
            <person name="Daum C."/>
            <person name="Huntemann M."/>
            <person name="Ivanova N."/>
            <person name="Kyrpides N."/>
            <person name="Mikhailova N."/>
            <person name="Palaniappan K."/>
            <person name="Pillay M."/>
            <person name="Reddy T.B.K."/>
            <person name="Shapiro N."/>
            <person name="Stamatis D."/>
            <person name="Varghese N."/>
            <person name="Woyke T."/>
            <person name="Boden R."/>
            <person name="Freyermuth S.K."/>
            <person name="Kerfeld C.A."/>
        </authorList>
    </citation>
    <scope>NUCLEOTIDE SEQUENCE [LARGE SCALE GENOMIC DNA]</scope>
    <source>
        <strain evidence="2 3">JR-2</strain>
    </source>
</reference>
<gene>
    <name evidence="2" type="ORF">EPV75_02935</name>
</gene>
<dbReference type="EMBL" id="CP035033">
    <property type="protein sequence ID" value="QAB14698.1"/>
    <property type="molecule type" value="Genomic_DNA"/>
</dbReference>
<accession>A0A451G5B7</accession>
<evidence type="ECO:0000256" key="1">
    <source>
        <dbReference type="SAM" id="SignalP"/>
    </source>
</evidence>
<feature type="chain" id="PRO_5019061485" description="Histidine kinase" evidence="1">
    <location>
        <begin position="21"/>
        <end position="244"/>
    </location>
</feature>
<dbReference type="Pfam" id="PF09694">
    <property type="entry name" value="Gcw_chp"/>
    <property type="match status" value="1"/>
</dbReference>
<dbReference type="Proteomes" id="UP000285478">
    <property type="component" value="Chromosome"/>
</dbReference>